<dbReference type="Proteomes" id="UP000789375">
    <property type="component" value="Unassembled WGS sequence"/>
</dbReference>
<sequence length="44" mass="5241">MDRTKKSESTSESSFQKCQKKLYKEAQKQEVIQETNATRQFRTL</sequence>
<evidence type="ECO:0000313" key="2">
    <source>
        <dbReference type="Proteomes" id="UP000789375"/>
    </source>
</evidence>
<evidence type="ECO:0000313" key="1">
    <source>
        <dbReference type="EMBL" id="CAG8700956.1"/>
    </source>
</evidence>
<accession>A0A9N9N4X7</accession>
<organism evidence="1 2">
    <name type="scientific">Funneliformis mosseae</name>
    <name type="common">Endomycorrhizal fungus</name>
    <name type="synonym">Glomus mosseae</name>
    <dbReference type="NCBI Taxonomy" id="27381"/>
    <lineage>
        <taxon>Eukaryota</taxon>
        <taxon>Fungi</taxon>
        <taxon>Fungi incertae sedis</taxon>
        <taxon>Mucoromycota</taxon>
        <taxon>Glomeromycotina</taxon>
        <taxon>Glomeromycetes</taxon>
        <taxon>Glomerales</taxon>
        <taxon>Glomeraceae</taxon>
        <taxon>Funneliformis</taxon>
    </lineage>
</organism>
<comment type="caution">
    <text evidence="1">The sequence shown here is derived from an EMBL/GenBank/DDBJ whole genome shotgun (WGS) entry which is preliminary data.</text>
</comment>
<keyword evidence="2" id="KW-1185">Reference proteome</keyword>
<dbReference type="EMBL" id="CAJVPP010008954">
    <property type="protein sequence ID" value="CAG8700956.1"/>
    <property type="molecule type" value="Genomic_DNA"/>
</dbReference>
<dbReference type="AlphaFoldDB" id="A0A9N9N4X7"/>
<proteinExistence type="predicted"/>
<gene>
    <name evidence="1" type="ORF">FMOSSE_LOCUS13814</name>
</gene>
<protein>
    <submittedName>
        <fullName evidence="1">15073_t:CDS:1</fullName>
    </submittedName>
</protein>
<name>A0A9N9N4X7_FUNMO</name>
<reference evidence="1" key="1">
    <citation type="submission" date="2021-06" db="EMBL/GenBank/DDBJ databases">
        <authorList>
            <person name="Kallberg Y."/>
            <person name="Tangrot J."/>
            <person name="Rosling A."/>
        </authorList>
    </citation>
    <scope>NUCLEOTIDE SEQUENCE</scope>
    <source>
        <strain evidence="1">87-6 pot B 2015</strain>
    </source>
</reference>
<feature type="non-terminal residue" evidence="1">
    <location>
        <position position="44"/>
    </location>
</feature>